<keyword evidence="3" id="KW-1185">Reference proteome</keyword>
<dbReference type="Pfam" id="PF03781">
    <property type="entry name" value="FGE-sulfatase"/>
    <property type="match status" value="1"/>
</dbReference>
<protein>
    <recommendedName>
        <fullName evidence="1">NACHT domain-containing protein</fullName>
    </recommendedName>
</protein>
<dbReference type="InterPro" id="IPR005532">
    <property type="entry name" value="SUMF_dom"/>
</dbReference>
<dbReference type="SUPFAM" id="SSF56436">
    <property type="entry name" value="C-type lectin-like"/>
    <property type="match status" value="1"/>
</dbReference>
<dbReference type="InterPro" id="IPR011723">
    <property type="entry name" value="Znf/thioredoxin_put"/>
</dbReference>
<dbReference type="Proteomes" id="UP000288096">
    <property type="component" value="Unassembled WGS sequence"/>
</dbReference>
<dbReference type="Pfam" id="PF05729">
    <property type="entry name" value="NACHT"/>
    <property type="match status" value="1"/>
</dbReference>
<comment type="caution">
    <text evidence="2">The sequence shown here is derived from an EMBL/GenBank/DDBJ whole genome shotgun (WGS) entry which is preliminary data.</text>
</comment>
<dbReference type="OrthoDB" id="5526615at2"/>
<evidence type="ECO:0000313" key="3">
    <source>
        <dbReference type="Proteomes" id="UP000288096"/>
    </source>
</evidence>
<dbReference type="EMBL" id="BEXT01000001">
    <property type="protein sequence ID" value="GBC61833.1"/>
    <property type="molecule type" value="Genomic_DNA"/>
</dbReference>
<dbReference type="SUPFAM" id="SSF52540">
    <property type="entry name" value="P-loop containing nucleoside triphosphate hydrolases"/>
    <property type="match status" value="1"/>
</dbReference>
<dbReference type="AlphaFoldDB" id="A0A401FY23"/>
<dbReference type="GO" id="GO:0120147">
    <property type="term" value="F:formylglycine-generating oxidase activity"/>
    <property type="evidence" value="ECO:0007669"/>
    <property type="project" value="TreeGrafter"/>
</dbReference>
<gene>
    <name evidence="2" type="ORF">DENIS_2795</name>
</gene>
<name>A0A401FY23_9BACT</name>
<dbReference type="PANTHER" id="PTHR23150:SF19">
    <property type="entry name" value="FORMYLGLYCINE-GENERATING ENZYME"/>
    <property type="match status" value="1"/>
</dbReference>
<sequence length="912" mass="103732">MDMKAKRKVVCPKCKQGYSVDESGIPDGGANARCRVCGKRFFIKKNTAVTRKKSYAVKDSPVGIVGDEATVKGDIQHGDRTDIDSGDDAAVAKDQAMAVINKNRIDTVNIYAPPLKDNMNLDEEIRAYCEKAESLHETIPLTGFKTRLRVPIRIEDIYVPLRAMMDMRCTGHMCFGDSEAADAHLRECGKGREIALPEAFHMTEKIGRKGIVILGDPGSGKTTHLKRLLLWCLRGGLKKLGLPEDMIPVFLPLRELKDLSGGLDDFIQSQLNHRHLKTPDGFGERMLKRGNLLLLLDGLDEVSETDHRAKVSRWIEEALPLYPDCRFVVTCRFAGYTDRVQLNAHFLEMHVRPLDKTEAERFVHNWYKIVETGLSSDSKQAESIAEKEADKLIRRLRRPEFRARRVFELTRNPLLLTNLCLVHRDRGNLPRNRARLYEECTDVLLELWRDAIGYQSRFNAQTGRRVLQPAALWLHQEEERTRATAAELGPVIAPALKAVGWKHGTPEDFLKAVRDESGLLTGWDQENYGFMHLGFQEYLAAREIRIRAYKDAGVLRELAGHFGESWWQEVTLILLALEEPSHFESFMAELVKLPAFAENAGLVEMCLDDAAETSAEPFIELVRQSPGDDRELWKRQMAALRIVGRLDESAVKPFEAVLADHPFDEIRRWAKARSDQKDRDTIYAERGGYELVRIPAGSFMMGSTEFEAEQPVHEVHLSEFYMGRYPVTNEEYGRFMAENEDAPEPKYWGDRRFNQPRQPVVGVSWYDAVKYAQWAGLRLPTEAQWEYACRAGTATRYYTGDTEAGLDRIGWYGLNSGGILHPVGEKEPNAFGLYDMHGNVYEWCQDWYGNYPADTVTDPVGPENGSNRVGRGGSWSYDAWCCRSAYRRFDSPDSRLIYYGFRLALSPGQQVR</sequence>
<feature type="domain" description="NACHT" evidence="1">
    <location>
        <begin position="209"/>
        <end position="332"/>
    </location>
</feature>
<dbReference type="InterPro" id="IPR016187">
    <property type="entry name" value="CTDL_fold"/>
</dbReference>
<evidence type="ECO:0000259" key="1">
    <source>
        <dbReference type="PROSITE" id="PS50837"/>
    </source>
</evidence>
<dbReference type="RefSeq" id="WP_124329071.1">
    <property type="nucleotide sequence ID" value="NZ_BEXT01000001.1"/>
</dbReference>
<dbReference type="InterPro" id="IPR051043">
    <property type="entry name" value="Sulfatase_Mod_Factor_Kinase"/>
</dbReference>
<dbReference type="InterPro" id="IPR042095">
    <property type="entry name" value="SUMF_sf"/>
</dbReference>
<organism evidence="2 3">
    <name type="scientific">Desulfonema ishimotonii</name>
    <dbReference type="NCBI Taxonomy" id="45657"/>
    <lineage>
        <taxon>Bacteria</taxon>
        <taxon>Pseudomonadati</taxon>
        <taxon>Thermodesulfobacteriota</taxon>
        <taxon>Desulfobacteria</taxon>
        <taxon>Desulfobacterales</taxon>
        <taxon>Desulfococcaceae</taxon>
        <taxon>Desulfonema</taxon>
    </lineage>
</organism>
<reference evidence="3" key="2">
    <citation type="submission" date="2019-01" db="EMBL/GenBank/DDBJ databases">
        <title>Genome sequence of Desulfonema ishimotonii strain Tokyo 01.</title>
        <authorList>
            <person name="Fukui M."/>
        </authorList>
    </citation>
    <scope>NUCLEOTIDE SEQUENCE [LARGE SCALE GENOMIC DNA]</scope>
    <source>
        <strain evidence="3">Tokyo 01</strain>
    </source>
</reference>
<accession>A0A401FY23</accession>
<dbReference type="PANTHER" id="PTHR23150">
    <property type="entry name" value="SULFATASE MODIFYING FACTOR 1, 2"/>
    <property type="match status" value="1"/>
</dbReference>
<proteinExistence type="predicted"/>
<dbReference type="Gene3D" id="3.90.1580.10">
    <property type="entry name" value="paralog of FGE (formylglycine-generating enzyme)"/>
    <property type="match status" value="1"/>
</dbReference>
<evidence type="ECO:0000313" key="2">
    <source>
        <dbReference type="EMBL" id="GBC61833.1"/>
    </source>
</evidence>
<dbReference type="Pfam" id="PF13717">
    <property type="entry name" value="Zn_ribbon_4"/>
    <property type="match status" value="1"/>
</dbReference>
<dbReference type="InterPro" id="IPR027417">
    <property type="entry name" value="P-loop_NTPase"/>
</dbReference>
<reference evidence="3" key="1">
    <citation type="submission" date="2017-11" db="EMBL/GenBank/DDBJ databases">
        <authorList>
            <person name="Watanabe M."/>
            <person name="Kojima H."/>
        </authorList>
    </citation>
    <scope>NUCLEOTIDE SEQUENCE [LARGE SCALE GENOMIC DNA]</scope>
    <source>
        <strain evidence="3">Tokyo 01</strain>
    </source>
</reference>
<dbReference type="Gene3D" id="3.40.50.300">
    <property type="entry name" value="P-loop containing nucleotide triphosphate hydrolases"/>
    <property type="match status" value="1"/>
</dbReference>
<dbReference type="InterPro" id="IPR007111">
    <property type="entry name" value="NACHT_NTPase"/>
</dbReference>
<dbReference type="PROSITE" id="PS50837">
    <property type="entry name" value="NACHT"/>
    <property type="match status" value="1"/>
</dbReference>